<proteinExistence type="predicted"/>
<keyword evidence="3" id="KW-1185">Reference proteome</keyword>
<dbReference type="KEGG" id="ele:Elen_2035"/>
<dbReference type="OrthoDB" id="3780655at2"/>
<dbReference type="PANTHER" id="PTHR43404:SF2">
    <property type="entry name" value="LIPOPOLYSACCHARIDE CHOLINEPHOSPHOTRANSFERASE LICD"/>
    <property type="match status" value="1"/>
</dbReference>
<protein>
    <submittedName>
        <fullName evidence="2">LicD family protein</fullName>
    </submittedName>
</protein>
<dbReference type="RefSeq" id="WP_015760907.1">
    <property type="nucleotide sequence ID" value="NC_013204.1"/>
</dbReference>
<gene>
    <name evidence="2" type="ordered locus">Elen_2035</name>
</gene>
<dbReference type="Proteomes" id="UP000001377">
    <property type="component" value="Chromosome"/>
</dbReference>
<accession>C8WIV7</accession>
<name>C8WIV7_EGGLE</name>
<dbReference type="GO" id="GO:0009100">
    <property type="term" value="P:glycoprotein metabolic process"/>
    <property type="evidence" value="ECO:0007669"/>
    <property type="project" value="UniProtKB-ARBA"/>
</dbReference>
<evidence type="ECO:0000259" key="1">
    <source>
        <dbReference type="Pfam" id="PF04991"/>
    </source>
</evidence>
<reference evidence="2 3" key="1">
    <citation type="journal article" date="2009" name="Stand. Genomic Sci.">
        <title>Complete genome sequence of Eggerthella lenta type strain (IPP VPI 0255).</title>
        <authorList>
            <person name="Saunders E."/>
            <person name="Pukall R."/>
            <person name="Abt B."/>
            <person name="Lapidus A."/>
            <person name="Glavina Del Rio T."/>
            <person name="Copeland A."/>
            <person name="Tice H."/>
            <person name="Cheng J.F."/>
            <person name="Lucas S."/>
            <person name="Chen F."/>
            <person name="Nolan M."/>
            <person name="Bruce D."/>
            <person name="Goodwin L."/>
            <person name="Pitluck S."/>
            <person name="Ivanova N."/>
            <person name="Mavromatis K."/>
            <person name="Ovchinnikova G."/>
            <person name="Pati A."/>
            <person name="Chen A."/>
            <person name="Palaniappan K."/>
            <person name="Land M."/>
            <person name="Hauser L."/>
            <person name="Chang Y.J."/>
            <person name="Jeffries C.D."/>
            <person name="Chain P."/>
            <person name="Meincke L."/>
            <person name="Sims D."/>
            <person name="Brettin T."/>
            <person name="Detter J.C."/>
            <person name="Goker M."/>
            <person name="Bristow J."/>
            <person name="Eisen J.A."/>
            <person name="Markowitz V."/>
            <person name="Hugenholtz P."/>
            <person name="Kyrpides N.C."/>
            <person name="Klenk H.P."/>
            <person name="Han C."/>
        </authorList>
    </citation>
    <scope>NUCLEOTIDE SEQUENCE [LARGE SCALE GENOMIC DNA]</scope>
    <source>
        <strain evidence="3">ATCC 25559 / DSM 2243 / CCUG 17323 / JCM 9979 / KCTC 3265 / NCTC 11813 / VPI 0255 / 1899 B</strain>
    </source>
</reference>
<dbReference type="EMBL" id="CP001726">
    <property type="protein sequence ID" value="ACV55999.1"/>
    <property type="molecule type" value="Genomic_DNA"/>
</dbReference>
<sequence>MREYDDATLKRLQKCELILLKDFVEICETEGLMYFGLAGTALGAVRHKGFIPWDDDIDLGLPRKDFDRLVEVVRSEYANKYEIMNAASDINYPLPTTRMMLKGTQFCEETLADISCDLGIFLDLYAFDSVADDDKAYRKQAWDAWWWSHVRILLSIPKPVLPFRGLSRTVALKLCQLGSAVFRMAGITSEKAFEKEEAARNRFNDRTTKRIAYLCDTDRFSQTISWDELLPLRKLEFEGLLLNFPANYEEHLAGLYGDYMTLPPEDQRKNHFPARLDFGSWAAKSE</sequence>
<dbReference type="eggNOG" id="COG3475">
    <property type="taxonomic scope" value="Bacteria"/>
</dbReference>
<dbReference type="AlphaFoldDB" id="C8WIV7"/>
<dbReference type="HOGENOM" id="CLU_075543_0_0_11"/>
<organism evidence="2 3">
    <name type="scientific">Eggerthella lenta (strain ATCC 25559 / DSM 2243 / CCUG 17323 / JCM 9979 / KCTC 3265 / NCTC 11813 / VPI 0255 / 1899 B)</name>
    <name type="common">Eubacterium lentum</name>
    <dbReference type="NCBI Taxonomy" id="479437"/>
    <lineage>
        <taxon>Bacteria</taxon>
        <taxon>Bacillati</taxon>
        <taxon>Actinomycetota</taxon>
        <taxon>Coriobacteriia</taxon>
        <taxon>Eggerthellales</taxon>
        <taxon>Eggerthellaceae</taxon>
        <taxon>Eggerthella</taxon>
    </lineage>
</organism>
<dbReference type="InterPro" id="IPR007074">
    <property type="entry name" value="LicD/FKTN/FKRP_NTP_transf"/>
</dbReference>
<dbReference type="InterPro" id="IPR052942">
    <property type="entry name" value="LPS_cholinephosphotransferase"/>
</dbReference>
<dbReference type="BioCyc" id="ELEN479437:G1GFY-2048-MONOMER"/>
<dbReference type="Pfam" id="PF04991">
    <property type="entry name" value="LicD"/>
    <property type="match status" value="1"/>
</dbReference>
<evidence type="ECO:0000313" key="3">
    <source>
        <dbReference type="Proteomes" id="UP000001377"/>
    </source>
</evidence>
<dbReference type="PaxDb" id="479437-Elen_2035"/>
<dbReference type="STRING" id="479437.Elen_2035"/>
<dbReference type="PANTHER" id="PTHR43404">
    <property type="entry name" value="LIPOPOLYSACCHARIDE CHOLINEPHOSPHOTRANSFERASE LICD"/>
    <property type="match status" value="1"/>
</dbReference>
<evidence type="ECO:0000313" key="2">
    <source>
        <dbReference type="EMBL" id="ACV55999.1"/>
    </source>
</evidence>
<feature type="domain" description="LicD/FKTN/FKRP nucleotidyltransferase" evidence="1">
    <location>
        <begin position="27"/>
        <end position="257"/>
    </location>
</feature>